<protein>
    <submittedName>
        <fullName evidence="2">Uncharacterized protein</fullName>
    </submittedName>
</protein>
<evidence type="ECO:0000256" key="1">
    <source>
        <dbReference type="SAM" id="SignalP"/>
    </source>
</evidence>
<organism evidence="2 3">
    <name type="scientific">Sutcliffiella tianshenii</name>
    <dbReference type="NCBI Taxonomy" id="1463404"/>
    <lineage>
        <taxon>Bacteria</taxon>
        <taxon>Bacillati</taxon>
        <taxon>Bacillota</taxon>
        <taxon>Bacilli</taxon>
        <taxon>Bacillales</taxon>
        <taxon>Bacillaceae</taxon>
        <taxon>Sutcliffiella</taxon>
    </lineage>
</organism>
<evidence type="ECO:0000313" key="2">
    <source>
        <dbReference type="EMBL" id="MBM7620850.1"/>
    </source>
</evidence>
<gene>
    <name evidence="2" type="ORF">JOC95_002705</name>
</gene>
<proteinExistence type="predicted"/>
<accession>A0ABS2P1Q1</accession>
<dbReference type="RefSeq" id="WP_204417000.1">
    <property type="nucleotide sequence ID" value="NZ_JAFBED010000005.1"/>
</dbReference>
<feature type="signal peptide" evidence="1">
    <location>
        <begin position="1"/>
        <end position="25"/>
    </location>
</feature>
<dbReference type="EMBL" id="JAFBED010000005">
    <property type="protein sequence ID" value="MBM7620850.1"/>
    <property type="molecule type" value="Genomic_DNA"/>
</dbReference>
<comment type="caution">
    <text evidence="2">The sequence shown here is derived from an EMBL/GenBank/DDBJ whole genome shotgun (WGS) entry which is preliminary data.</text>
</comment>
<evidence type="ECO:0000313" key="3">
    <source>
        <dbReference type="Proteomes" id="UP000737402"/>
    </source>
</evidence>
<dbReference type="Proteomes" id="UP000737402">
    <property type="component" value="Unassembled WGS sequence"/>
</dbReference>
<feature type="chain" id="PRO_5046308936" evidence="1">
    <location>
        <begin position="26"/>
        <end position="208"/>
    </location>
</feature>
<reference evidence="2 3" key="1">
    <citation type="submission" date="2021-01" db="EMBL/GenBank/DDBJ databases">
        <title>Genomic Encyclopedia of Type Strains, Phase IV (KMG-IV): sequencing the most valuable type-strain genomes for metagenomic binning, comparative biology and taxonomic classification.</title>
        <authorList>
            <person name="Goeker M."/>
        </authorList>
    </citation>
    <scope>NUCLEOTIDE SEQUENCE [LARGE SCALE GENOMIC DNA]</scope>
    <source>
        <strain evidence="2 3">DSM 25879</strain>
    </source>
</reference>
<sequence length="208" mass="24096">MKRFGFCLTACLLLTTVGTYSLAHAEDHTNHPADMEHHKHKMEWDAGEKEKVEELIKLGYSKHDIFVAMKLSKEAKVEAQEILAFHQNSKSWQQTATHFGVDPTKIKHHHDWKKHHLYLEKNKEKVMPYLATYLGKEEAELNGYLEEGAKLHTLVKASIVSKLAGVELKEVLKKKEDGQSFRDIAKEYKLEKQDLMMEMKKLKDAIEK</sequence>
<name>A0ABS2P1Q1_9BACI</name>
<keyword evidence="3" id="KW-1185">Reference proteome</keyword>
<keyword evidence="1" id="KW-0732">Signal</keyword>